<feature type="compositionally biased region" description="Basic residues" evidence="1">
    <location>
        <begin position="431"/>
        <end position="442"/>
    </location>
</feature>
<feature type="compositionally biased region" description="Polar residues" evidence="1">
    <location>
        <begin position="511"/>
        <end position="537"/>
    </location>
</feature>
<evidence type="ECO:0000313" key="3">
    <source>
        <dbReference type="Proteomes" id="UP000077051"/>
    </source>
</evidence>
<accession>A0A168JVR1</accession>
<feature type="compositionally biased region" description="Polar residues" evidence="1">
    <location>
        <begin position="484"/>
        <end position="493"/>
    </location>
</feature>
<feature type="region of interest" description="Disordered" evidence="1">
    <location>
        <begin position="563"/>
        <end position="654"/>
    </location>
</feature>
<feature type="compositionally biased region" description="Acidic residues" evidence="1">
    <location>
        <begin position="407"/>
        <end position="422"/>
    </location>
</feature>
<reference evidence="2 3" key="1">
    <citation type="submission" date="2015-06" db="EMBL/GenBank/DDBJ databases">
        <title>Expansion of signal transduction pathways in fungi by whole-genome duplication.</title>
        <authorList>
            <consortium name="DOE Joint Genome Institute"/>
            <person name="Corrochano L.M."/>
            <person name="Kuo A."/>
            <person name="Marcet-Houben M."/>
            <person name="Polaino S."/>
            <person name="Salamov A."/>
            <person name="Villalobos J.M."/>
            <person name="Alvarez M.I."/>
            <person name="Avalos J."/>
            <person name="Benito E.P."/>
            <person name="Benoit I."/>
            <person name="Burger G."/>
            <person name="Camino L.P."/>
            <person name="Canovas D."/>
            <person name="Cerda-Olmedo E."/>
            <person name="Cheng J.-F."/>
            <person name="Dominguez A."/>
            <person name="Elias M."/>
            <person name="Eslava A.P."/>
            <person name="Glaser F."/>
            <person name="Grimwood J."/>
            <person name="Gutierrez G."/>
            <person name="Heitman J."/>
            <person name="Henrissat B."/>
            <person name="Iturriaga E.A."/>
            <person name="Lang B.F."/>
            <person name="Lavin J.L."/>
            <person name="Lee S."/>
            <person name="Li W."/>
            <person name="Lindquist E."/>
            <person name="Lopez-Garcia S."/>
            <person name="Luque E.M."/>
            <person name="Marcos A.T."/>
            <person name="Martin J."/>
            <person name="Mccluskey K."/>
            <person name="Medina H.R."/>
            <person name="Miralles-Duran A."/>
            <person name="Miyazaki A."/>
            <person name="Munoz-Torres E."/>
            <person name="Oguiza J.A."/>
            <person name="Ohm R."/>
            <person name="Olmedo M."/>
            <person name="Orejas M."/>
            <person name="Ortiz-Castellanos L."/>
            <person name="Pisabarro A.G."/>
            <person name="Rodriguez-Romero J."/>
            <person name="Ruiz-Herrera J."/>
            <person name="Ruiz-Vazquez R."/>
            <person name="Sanz C."/>
            <person name="Schackwitz W."/>
            <person name="Schmutz J."/>
            <person name="Shahriari M."/>
            <person name="Shelest E."/>
            <person name="Silva-Franco F."/>
            <person name="Soanes D."/>
            <person name="Syed K."/>
            <person name="Tagua V.G."/>
            <person name="Talbot N.J."/>
            <person name="Thon M."/>
            <person name="De Vries R.P."/>
            <person name="Wiebenga A."/>
            <person name="Yadav J.S."/>
            <person name="Braun E.L."/>
            <person name="Baker S."/>
            <person name="Garre V."/>
            <person name="Horwitz B."/>
            <person name="Torres-Martinez S."/>
            <person name="Idnurm A."/>
            <person name="Herrera-Estrella A."/>
            <person name="Gabaldon T."/>
            <person name="Grigoriev I.V."/>
        </authorList>
    </citation>
    <scope>NUCLEOTIDE SEQUENCE [LARGE SCALE GENOMIC DNA]</scope>
    <source>
        <strain evidence="2 3">CBS 277.49</strain>
    </source>
</reference>
<dbReference type="EMBL" id="AMYB01000005">
    <property type="protein sequence ID" value="OAD01676.1"/>
    <property type="molecule type" value="Genomic_DNA"/>
</dbReference>
<feature type="region of interest" description="Disordered" evidence="1">
    <location>
        <begin position="385"/>
        <end position="537"/>
    </location>
</feature>
<feature type="region of interest" description="Disordered" evidence="1">
    <location>
        <begin position="341"/>
        <end position="372"/>
    </location>
</feature>
<name>A0A168JVR1_MUCCL</name>
<dbReference type="Proteomes" id="UP000077051">
    <property type="component" value="Unassembled WGS sequence"/>
</dbReference>
<evidence type="ECO:0000313" key="2">
    <source>
        <dbReference type="EMBL" id="OAD01676.1"/>
    </source>
</evidence>
<feature type="region of interest" description="Disordered" evidence="1">
    <location>
        <begin position="276"/>
        <end position="304"/>
    </location>
</feature>
<gene>
    <name evidence="2" type="ORF">MUCCIDRAFT_163644</name>
</gene>
<sequence>MAGHVTYACQCLNVKVHLANKYYLDGHEKFRRDKFTRLEEPPIEGWKFELSMQGVKVEYASLIRLRIIMDNPEGWVTVSCHNCSTGDVYSVKRPHTKITYPFTDSLLSKFGDQVIIHKGTIFGPEIDKLQKKATYSSTFHIILNPDLPITHVSQEDEDDTYGHELKKQHKHVQQLLRQSLIDLEEITEKRIQEFQREQEMLLVREKEKATYDSAILWQRMKEIAKTVQEEEQRVRRLALQKTKYGVTDQILFNRIMSEEEQEQTIRDTMLDATETEMKRRESHVHFAQQTDSYESPAAEQRRRSSAFKRDLFGGFGAPIHHSRRRSSYVLDESAIANSFKNTHPLEPVSEMPQFHRRRSSLAPPSSQQHHSHLHPLAEVNHHVHPLAPPAASNASSSWEDASKADSDSSEEELFPLDEDMQESDNPGSLHGNRKLSSKRRPSSKYIEFEEEDAAAFEEDKDKGQQPKSSKHANTSDPHEEQQQDHSSFATSVPITIHHPPAFPVKNKTEDMQTSVQKKHPSSSFIQQPTYLNPASTTAGRKASFVGFDYAEADRRASLKFPPLNLKRNSIHHHATMATTASSHPKEDHHTQQQQHLSSNKNKIELELEEEDGTEQDQDGPMIPPHILAAHTVADETEALFGSVPRNSTRHRPLE</sequence>
<comment type="caution">
    <text evidence="2">The sequence shown here is derived from an EMBL/GenBank/DDBJ whole genome shotgun (WGS) entry which is preliminary data.</text>
</comment>
<evidence type="ECO:0000256" key="1">
    <source>
        <dbReference type="SAM" id="MobiDB-lite"/>
    </source>
</evidence>
<feature type="compositionally biased region" description="Low complexity" evidence="1">
    <location>
        <begin position="389"/>
        <end position="399"/>
    </location>
</feature>
<feature type="compositionally biased region" description="Polar residues" evidence="1">
    <location>
        <begin position="591"/>
        <end position="600"/>
    </location>
</feature>
<dbReference type="STRING" id="747725.A0A168JVR1"/>
<feature type="compositionally biased region" description="Acidic residues" evidence="1">
    <location>
        <begin position="606"/>
        <end position="617"/>
    </location>
</feature>
<proteinExistence type="predicted"/>
<feature type="compositionally biased region" description="Polar residues" evidence="1">
    <location>
        <begin position="465"/>
        <end position="475"/>
    </location>
</feature>
<dbReference type="OrthoDB" id="5564103at2759"/>
<protein>
    <submittedName>
        <fullName evidence="2">Uncharacterized protein</fullName>
    </submittedName>
</protein>
<dbReference type="VEuPathDB" id="FungiDB:MUCCIDRAFT_163644"/>
<dbReference type="AlphaFoldDB" id="A0A168JVR1"/>
<organism evidence="2 3">
    <name type="scientific">Mucor lusitanicus CBS 277.49</name>
    <dbReference type="NCBI Taxonomy" id="747725"/>
    <lineage>
        <taxon>Eukaryota</taxon>
        <taxon>Fungi</taxon>
        <taxon>Fungi incertae sedis</taxon>
        <taxon>Mucoromycota</taxon>
        <taxon>Mucoromycotina</taxon>
        <taxon>Mucoromycetes</taxon>
        <taxon>Mucorales</taxon>
        <taxon>Mucorineae</taxon>
        <taxon>Mucoraceae</taxon>
        <taxon>Mucor</taxon>
    </lineage>
</organism>
<keyword evidence="3" id="KW-1185">Reference proteome</keyword>